<name>A0ABY9M161_9BURK</name>
<dbReference type="GO" id="GO:0032259">
    <property type="term" value="P:methylation"/>
    <property type="evidence" value="ECO:0007669"/>
    <property type="project" value="UniProtKB-KW"/>
</dbReference>
<dbReference type="GO" id="GO:0008168">
    <property type="term" value="F:methyltransferase activity"/>
    <property type="evidence" value="ECO:0007669"/>
    <property type="project" value="UniProtKB-KW"/>
</dbReference>
<dbReference type="InterPro" id="IPR002295">
    <property type="entry name" value="N4/N6-MTase_EcoPI_Mod-like"/>
</dbReference>
<keyword evidence="3 9" id="KW-0489">Methyltransferase</keyword>
<dbReference type="InterPro" id="IPR029063">
    <property type="entry name" value="SAM-dependent_MTases_sf"/>
</dbReference>
<evidence type="ECO:0000256" key="7">
    <source>
        <dbReference type="SAM" id="MobiDB-lite"/>
    </source>
</evidence>
<proteinExistence type="inferred from homology"/>
<evidence type="ECO:0000256" key="1">
    <source>
        <dbReference type="ARBA" id="ARBA00006594"/>
    </source>
</evidence>
<evidence type="ECO:0000313" key="10">
    <source>
        <dbReference type="Proteomes" id="UP001234798"/>
    </source>
</evidence>
<dbReference type="Pfam" id="PF01555">
    <property type="entry name" value="N6_N4_Mtase"/>
    <property type="match status" value="1"/>
</dbReference>
<gene>
    <name evidence="9" type="ORF">RAS12_25565</name>
</gene>
<dbReference type="SUPFAM" id="SSF53335">
    <property type="entry name" value="S-adenosyl-L-methionine-dependent methyltransferases"/>
    <property type="match status" value="1"/>
</dbReference>
<evidence type="ECO:0000256" key="5">
    <source>
        <dbReference type="ARBA" id="ARBA00022691"/>
    </source>
</evidence>
<accession>A0ABY9M161</accession>
<dbReference type="CDD" id="cd02440">
    <property type="entry name" value="AdoMet_MTases"/>
    <property type="match status" value="1"/>
</dbReference>
<evidence type="ECO:0000259" key="8">
    <source>
        <dbReference type="Pfam" id="PF01555"/>
    </source>
</evidence>
<feature type="domain" description="DNA methylase N-4/N-6" evidence="8">
    <location>
        <begin position="131"/>
        <end position="342"/>
    </location>
</feature>
<comment type="similarity">
    <text evidence="1">Belongs to the N(4)/N(6)-methyltransferase family.</text>
</comment>
<evidence type="ECO:0000256" key="6">
    <source>
        <dbReference type="ARBA" id="ARBA00047942"/>
    </source>
</evidence>
<dbReference type="Gene3D" id="3.40.50.150">
    <property type="entry name" value="Vaccinia Virus protein VP39"/>
    <property type="match status" value="1"/>
</dbReference>
<comment type="catalytic activity">
    <reaction evidence="6">
        <text>a 2'-deoxyadenosine in DNA + S-adenosyl-L-methionine = an N(6)-methyl-2'-deoxyadenosine in DNA + S-adenosyl-L-homocysteine + H(+)</text>
        <dbReference type="Rhea" id="RHEA:15197"/>
        <dbReference type="Rhea" id="RHEA-COMP:12418"/>
        <dbReference type="Rhea" id="RHEA-COMP:12419"/>
        <dbReference type="ChEBI" id="CHEBI:15378"/>
        <dbReference type="ChEBI" id="CHEBI:57856"/>
        <dbReference type="ChEBI" id="CHEBI:59789"/>
        <dbReference type="ChEBI" id="CHEBI:90615"/>
        <dbReference type="ChEBI" id="CHEBI:90616"/>
        <dbReference type="EC" id="2.1.1.72"/>
    </reaction>
</comment>
<keyword evidence="10" id="KW-1185">Reference proteome</keyword>
<dbReference type="PRINTS" id="PR00506">
    <property type="entry name" value="D21N6MTFRASE"/>
</dbReference>
<dbReference type="EMBL" id="CP132976">
    <property type="protein sequence ID" value="WMD19948.1"/>
    <property type="molecule type" value="Genomic_DNA"/>
</dbReference>
<dbReference type="RefSeq" id="WP_306942645.1">
    <property type="nucleotide sequence ID" value="NZ_CP132976.1"/>
</dbReference>
<protein>
    <recommendedName>
        <fullName evidence="2">site-specific DNA-methyltransferase (adenine-specific)</fullName>
        <ecNumber evidence="2">2.1.1.72</ecNumber>
    </recommendedName>
</protein>
<sequence length="419" mass="47677">MLLAALGLDPKNTRSINDLAKRAEVLPQRLRFYEEQGIEPTNEELQRLAAATGLTELELRLKSGLINRAIIERLSAHAQDVAGILGNSPAINSKVRARANKSLKPAFKNALGTLFQGDCMDIMARLPSESVDMVFADPPFNLDKLYPSEIDDNLRKSHYLQWCEEWLAESIRLLKDGGSLFVWNLPKWNTYLSAYLNRHLNFRHWIAVDIKYSLPMQSKLYPSHYSLLYFVKGPRPTTFHADRLPMEVCPACCADLKDYGGYKDKMNPLGVNLCDVWNDIPPVRHAKYKKRKEANELSIKLLDRVIEMSTNEGDCVFDPFGGSGTTYAVAELKKRKWIGVEVGPVDGIIERMESLDEEAEYLDRLRAGYNHLFLPEMERRRKELGRWTVGNIPKGPSRKRKEPDIGTGTGDQRLLEIES</sequence>
<dbReference type="InterPro" id="IPR002941">
    <property type="entry name" value="DNA_methylase_N4/N6"/>
</dbReference>
<keyword evidence="4" id="KW-0808">Transferase</keyword>
<dbReference type="Proteomes" id="UP001234798">
    <property type="component" value="Chromosome"/>
</dbReference>
<dbReference type="EC" id="2.1.1.72" evidence="2"/>
<reference evidence="9 10" key="1">
    <citation type="submission" date="2023-08" db="EMBL/GenBank/DDBJ databases">
        <title>Achromobacter seleniivolatilans sp. nov., isolated from seleniferous soil.</title>
        <authorList>
            <person name="Zhang S."/>
            <person name="Li K."/>
            <person name="Peng J."/>
            <person name="Zhao Q."/>
            <person name="Wang H."/>
            <person name="Guo Y."/>
        </authorList>
    </citation>
    <scope>NUCLEOTIDE SEQUENCE [LARGE SCALE GENOMIC DNA]</scope>
    <source>
        <strain evidence="9 10">R39</strain>
    </source>
</reference>
<evidence type="ECO:0000313" key="9">
    <source>
        <dbReference type="EMBL" id="WMD19948.1"/>
    </source>
</evidence>
<evidence type="ECO:0000256" key="3">
    <source>
        <dbReference type="ARBA" id="ARBA00022603"/>
    </source>
</evidence>
<dbReference type="PROSITE" id="PS00092">
    <property type="entry name" value="N6_MTASE"/>
    <property type="match status" value="1"/>
</dbReference>
<feature type="region of interest" description="Disordered" evidence="7">
    <location>
        <begin position="389"/>
        <end position="419"/>
    </location>
</feature>
<evidence type="ECO:0000256" key="4">
    <source>
        <dbReference type="ARBA" id="ARBA00022679"/>
    </source>
</evidence>
<dbReference type="InterPro" id="IPR002052">
    <property type="entry name" value="DNA_methylase_N6_adenine_CS"/>
</dbReference>
<keyword evidence="5" id="KW-0949">S-adenosyl-L-methionine</keyword>
<evidence type="ECO:0000256" key="2">
    <source>
        <dbReference type="ARBA" id="ARBA00011900"/>
    </source>
</evidence>
<organism evidence="9 10">
    <name type="scientific">Achromobacter seleniivolatilans</name>
    <dbReference type="NCBI Taxonomy" id="3047478"/>
    <lineage>
        <taxon>Bacteria</taxon>
        <taxon>Pseudomonadati</taxon>
        <taxon>Pseudomonadota</taxon>
        <taxon>Betaproteobacteria</taxon>
        <taxon>Burkholderiales</taxon>
        <taxon>Alcaligenaceae</taxon>
        <taxon>Achromobacter</taxon>
    </lineage>
</organism>